<dbReference type="OrthoDB" id="951410at2"/>
<dbReference type="AlphaFoldDB" id="A0A0J7I740"/>
<evidence type="ECO:0000313" key="2">
    <source>
        <dbReference type="EMBL" id="KMQ61596.1"/>
    </source>
</evidence>
<protein>
    <recommendedName>
        <fullName evidence="1">Lipid/polyisoprenoid-binding YceI-like domain-containing protein</fullName>
    </recommendedName>
</protein>
<dbReference type="SMART" id="SM00867">
    <property type="entry name" value="YceI"/>
    <property type="match status" value="1"/>
</dbReference>
<dbReference type="InterPro" id="IPR036761">
    <property type="entry name" value="TTHA0802/YceI-like_sf"/>
</dbReference>
<dbReference type="RefSeq" id="WP_048507764.1">
    <property type="nucleotide sequence ID" value="NZ_LFND01000005.1"/>
</dbReference>
<dbReference type="SUPFAM" id="SSF101874">
    <property type="entry name" value="YceI-like"/>
    <property type="match status" value="1"/>
</dbReference>
<dbReference type="PANTHER" id="PTHR34406:SF1">
    <property type="entry name" value="PROTEIN YCEI"/>
    <property type="match status" value="1"/>
</dbReference>
<dbReference type="EMBL" id="LFND01000005">
    <property type="protein sequence ID" value="KMQ61596.1"/>
    <property type="molecule type" value="Genomic_DNA"/>
</dbReference>
<evidence type="ECO:0000259" key="1">
    <source>
        <dbReference type="SMART" id="SM00867"/>
    </source>
</evidence>
<dbReference type="Proteomes" id="UP000036261">
    <property type="component" value="Unassembled WGS sequence"/>
</dbReference>
<name>A0A0J7I740_9FLAO</name>
<accession>A0A0J7I740</accession>
<gene>
    <name evidence="2" type="ORF">ACM46_16485</name>
</gene>
<dbReference type="PATRIC" id="fig|558151.6.peg.3486"/>
<dbReference type="Gene3D" id="2.40.128.110">
    <property type="entry name" value="Lipid/polyisoprenoid-binding, YceI-like"/>
    <property type="match status" value="1"/>
</dbReference>
<dbReference type="Pfam" id="PF04264">
    <property type="entry name" value="YceI"/>
    <property type="match status" value="1"/>
</dbReference>
<reference evidence="2 3" key="1">
    <citation type="journal article" date="2013" name="Int. J. Syst. Evol. Microbiol.">
        <title>Chryseobacterium angstadtii sp. nov., isolated from a newt tank.</title>
        <authorList>
            <person name="Kirk K.E."/>
            <person name="Hoffman J.A."/>
            <person name="Smith K.A."/>
            <person name="Strahan B.L."/>
            <person name="Failor K.C."/>
            <person name="Krebs J.E."/>
            <person name="Gale A.N."/>
            <person name="Do T.D."/>
            <person name="Sontag T.C."/>
            <person name="Batties A.M."/>
            <person name="Mistiszyn K."/>
            <person name="Newman J.D."/>
        </authorList>
    </citation>
    <scope>NUCLEOTIDE SEQUENCE [LARGE SCALE GENOMIC DNA]</scope>
    <source>
        <strain evidence="2 3">KM</strain>
    </source>
</reference>
<proteinExistence type="predicted"/>
<comment type="caution">
    <text evidence="2">The sequence shown here is derived from an EMBL/GenBank/DDBJ whole genome shotgun (WGS) entry which is preliminary data.</text>
</comment>
<dbReference type="PANTHER" id="PTHR34406">
    <property type="entry name" value="PROTEIN YCEI"/>
    <property type="match status" value="1"/>
</dbReference>
<dbReference type="STRING" id="558151.ACM46_16485"/>
<evidence type="ECO:0000313" key="3">
    <source>
        <dbReference type="Proteomes" id="UP000036261"/>
    </source>
</evidence>
<sequence>MTKFSIQPESSTVNWTGKKILGLHTGTISIESGYLSFENEDLTGGEIVIDMKSIIITDIKDPKISQDFLDHLNHDDFFSTHQFKTAKLVITHAEKTEEKYKITGDLTIKDITNPVSFITSVEIFTDFLHALGEIVIDRTLYNMKYGSGKFLPNLGDKLIHDDFVLQFKLIGQNSMP</sequence>
<dbReference type="InterPro" id="IPR007372">
    <property type="entry name" value="Lipid/polyisoprenoid-bd_YceI"/>
</dbReference>
<organism evidence="2 3">
    <name type="scientific">Chryseobacterium angstadtii</name>
    <dbReference type="NCBI Taxonomy" id="558151"/>
    <lineage>
        <taxon>Bacteria</taxon>
        <taxon>Pseudomonadati</taxon>
        <taxon>Bacteroidota</taxon>
        <taxon>Flavobacteriia</taxon>
        <taxon>Flavobacteriales</taxon>
        <taxon>Weeksellaceae</taxon>
        <taxon>Chryseobacterium group</taxon>
        <taxon>Chryseobacterium</taxon>
    </lineage>
</organism>
<feature type="domain" description="Lipid/polyisoprenoid-binding YceI-like" evidence="1">
    <location>
        <begin position="3"/>
        <end position="172"/>
    </location>
</feature>
<keyword evidence="3" id="KW-1185">Reference proteome</keyword>